<keyword evidence="4" id="KW-1185">Reference proteome</keyword>
<protein>
    <submittedName>
        <fullName evidence="3">Uncharacterized protein</fullName>
    </submittedName>
</protein>
<sequence length="218" mass="23599">MKTLLYISFLLVDALATYPYYKGYTRVPQRTVMFGGYYGRPVESRYIPQGSMTFASGDTIATNSFVGDQNPFDVPTSAEETTERRSSPLYEEELDVERSTSKPKRIPKRKPSEEDDSGEDDGSSSWPFSGTRNGAPSYNAFFPIMLGGMNGYGRKSSGGSSGESYYPGSATAIANSFSTGKGGVATSHATSFGDPYLSTLFRSGFFNKKGAKPGALEN</sequence>
<feature type="compositionally biased region" description="Acidic residues" evidence="1">
    <location>
        <begin position="113"/>
        <end position="122"/>
    </location>
</feature>
<organism evidence="3 4">
    <name type="scientific">Zophobas morio</name>
    <dbReference type="NCBI Taxonomy" id="2755281"/>
    <lineage>
        <taxon>Eukaryota</taxon>
        <taxon>Metazoa</taxon>
        <taxon>Ecdysozoa</taxon>
        <taxon>Arthropoda</taxon>
        <taxon>Hexapoda</taxon>
        <taxon>Insecta</taxon>
        <taxon>Pterygota</taxon>
        <taxon>Neoptera</taxon>
        <taxon>Endopterygota</taxon>
        <taxon>Coleoptera</taxon>
        <taxon>Polyphaga</taxon>
        <taxon>Cucujiformia</taxon>
        <taxon>Tenebrionidae</taxon>
        <taxon>Zophobas</taxon>
    </lineage>
</organism>
<evidence type="ECO:0000313" key="3">
    <source>
        <dbReference type="EMBL" id="KAJ3639445.1"/>
    </source>
</evidence>
<gene>
    <name evidence="3" type="ORF">Zmor_002806</name>
</gene>
<evidence type="ECO:0000256" key="2">
    <source>
        <dbReference type="SAM" id="SignalP"/>
    </source>
</evidence>
<dbReference type="Proteomes" id="UP001168821">
    <property type="component" value="Unassembled WGS sequence"/>
</dbReference>
<feature type="chain" id="PRO_5041420314" evidence="2">
    <location>
        <begin position="17"/>
        <end position="218"/>
    </location>
</feature>
<dbReference type="AlphaFoldDB" id="A0AA38HKP4"/>
<comment type="caution">
    <text evidence="3">The sequence shown here is derived from an EMBL/GenBank/DDBJ whole genome shotgun (WGS) entry which is preliminary data.</text>
</comment>
<evidence type="ECO:0000313" key="4">
    <source>
        <dbReference type="Proteomes" id="UP001168821"/>
    </source>
</evidence>
<keyword evidence="2" id="KW-0732">Signal</keyword>
<evidence type="ECO:0000256" key="1">
    <source>
        <dbReference type="SAM" id="MobiDB-lite"/>
    </source>
</evidence>
<feature type="region of interest" description="Disordered" evidence="1">
    <location>
        <begin position="65"/>
        <end position="130"/>
    </location>
</feature>
<dbReference type="EMBL" id="JALNTZ010000010">
    <property type="protein sequence ID" value="KAJ3639445.1"/>
    <property type="molecule type" value="Genomic_DNA"/>
</dbReference>
<accession>A0AA38HKP4</accession>
<feature type="signal peptide" evidence="2">
    <location>
        <begin position="1"/>
        <end position="16"/>
    </location>
</feature>
<proteinExistence type="predicted"/>
<name>A0AA38HKP4_9CUCU</name>
<reference evidence="3" key="1">
    <citation type="journal article" date="2023" name="G3 (Bethesda)">
        <title>Whole genome assemblies of Zophobas morio and Tenebrio molitor.</title>
        <authorList>
            <person name="Kaur S."/>
            <person name="Stinson S.A."/>
            <person name="diCenzo G.C."/>
        </authorList>
    </citation>
    <scope>NUCLEOTIDE SEQUENCE</scope>
    <source>
        <strain evidence="3">QUZm001</strain>
    </source>
</reference>